<reference evidence="3 4" key="1">
    <citation type="journal article" date="2013" name="PLoS ONE">
        <title>Genomic and secretomic analyses reveal unique features of the lignocellulolytic enzyme system of Penicillium decumbens.</title>
        <authorList>
            <person name="Liu G."/>
            <person name="Zhang L."/>
            <person name="Wei X."/>
            <person name="Zou G."/>
            <person name="Qin Y."/>
            <person name="Ma L."/>
            <person name="Li J."/>
            <person name="Zheng H."/>
            <person name="Wang S."/>
            <person name="Wang C."/>
            <person name="Xun L."/>
            <person name="Zhao G.-P."/>
            <person name="Zhou Z."/>
            <person name="Qu Y."/>
        </authorList>
    </citation>
    <scope>NUCLEOTIDE SEQUENCE [LARGE SCALE GENOMIC DNA]</scope>
    <source>
        <strain evidence="4">114-2 / CGMCC 5302</strain>
    </source>
</reference>
<evidence type="ECO:0000256" key="2">
    <source>
        <dbReference type="ARBA" id="ARBA00023239"/>
    </source>
</evidence>
<dbReference type="HOGENOM" id="CLU_052212_0_0_1"/>
<gene>
    <name evidence="3" type="ORF">PDE_08027</name>
</gene>
<comment type="similarity">
    <text evidence="1">Belongs to the trichodiene synthase family.</text>
</comment>
<organism evidence="3 4">
    <name type="scientific">Penicillium oxalicum (strain 114-2 / CGMCC 5302)</name>
    <name type="common">Penicillium decumbens</name>
    <dbReference type="NCBI Taxonomy" id="933388"/>
    <lineage>
        <taxon>Eukaryota</taxon>
        <taxon>Fungi</taxon>
        <taxon>Dikarya</taxon>
        <taxon>Ascomycota</taxon>
        <taxon>Pezizomycotina</taxon>
        <taxon>Eurotiomycetes</taxon>
        <taxon>Eurotiomycetidae</taxon>
        <taxon>Eurotiales</taxon>
        <taxon>Aspergillaceae</taxon>
        <taxon>Penicillium</taxon>
    </lineage>
</organism>
<dbReference type="Pfam" id="PF06330">
    <property type="entry name" value="TRI5"/>
    <property type="match status" value="1"/>
</dbReference>
<dbReference type="OrthoDB" id="2998174at2759"/>
<dbReference type="GO" id="GO:0016838">
    <property type="term" value="F:carbon-oxygen lyase activity, acting on phosphates"/>
    <property type="evidence" value="ECO:0007669"/>
    <property type="project" value="InterPro"/>
</dbReference>
<dbReference type="STRING" id="933388.S7ZQQ8"/>
<dbReference type="InterPro" id="IPR024652">
    <property type="entry name" value="Trichodiene_synth"/>
</dbReference>
<evidence type="ECO:0000313" key="4">
    <source>
        <dbReference type="Proteomes" id="UP000019376"/>
    </source>
</evidence>
<evidence type="ECO:0000256" key="1">
    <source>
        <dbReference type="ARBA" id="ARBA00007946"/>
    </source>
</evidence>
<dbReference type="Proteomes" id="UP000019376">
    <property type="component" value="Unassembled WGS sequence"/>
</dbReference>
<keyword evidence="4" id="KW-1185">Reference proteome</keyword>
<evidence type="ECO:0000313" key="3">
    <source>
        <dbReference type="EMBL" id="EPS33065.1"/>
    </source>
</evidence>
<dbReference type="SUPFAM" id="SSF48576">
    <property type="entry name" value="Terpenoid synthases"/>
    <property type="match status" value="1"/>
</dbReference>
<evidence type="ECO:0008006" key="5">
    <source>
        <dbReference type="Google" id="ProtNLM"/>
    </source>
</evidence>
<sequence length="253" mass="29260">MAARWFYPSHDREIQIDIAVFTALMFSIDDLGNQMPGALRTYRSKIMLGLPQDSQQIADFLKIPFQMESWLDNFALDMVFKSQLEFLSANLVENEYGDRLCPHPSTPQSLRSYFRLKSGICEPYAFFIWPSSIMVQDHNHNGAPLAIMPDLMTWINDTNDIMSFYKESIIGDEVNNSISLHARAKSQTLLESVKDHVSLATDAFVRIMEFAKDQHPEVQRKLLEFLNGYIAIHYKDPRYHMQDLSISHSLFDQ</sequence>
<dbReference type="AlphaFoldDB" id="S7ZQQ8"/>
<dbReference type="PhylomeDB" id="S7ZQQ8"/>
<proteinExistence type="inferred from homology"/>
<dbReference type="EMBL" id="KB644414">
    <property type="protein sequence ID" value="EPS33065.1"/>
    <property type="molecule type" value="Genomic_DNA"/>
</dbReference>
<dbReference type="Gene3D" id="1.10.600.10">
    <property type="entry name" value="Farnesyl Diphosphate Synthase"/>
    <property type="match status" value="1"/>
</dbReference>
<dbReference type="InterPro" id="IPR008949">
    <property type="entry name" value="Isoprenoid_synthase_dom_sf"/>
</dbReference>
<protein>
    <recommendedName>
        <fullName evidence="5">Terpene synthase</fullName>
    </recommendedName>
</protein>
<keyword evidence="2" id="KW-0456">Lyase</keyword>
<accession>S7ZQQ8</accession>
<name>S7ZQQ8_PENO1</name>